<organism evidence="9 10">
    <name type="scientific">Cryptotermes secundus</name>
    <dbReference type="NCBI Taxonomy" id="105785"/>
    <lineage>
        <taxon>Eukaryota</taxon>
        <taxon>Metazoa</taxon>
        <taxon>Ecdysozoa</taxon>
        <taxon>Arthropoda</taxon>
        <taxon>Hexapoda</taxon>
        <taxon>Insecta</taxon>
        <taxon>Pterygota</taxon>
        <taxon>Neoptera</taxon>
        <taxon>Polyneoptera</taxon>
        <taxon>Dictyoptera</taxon>
        <taxon>Blattodea</taxon>
        <taxon>Blattoidea</taxon>
        <taxon>Termitoidae</taxon>
        <taxon>Kalotermitidae</taxon>
        <taxon>Cryptotermitinae</taxon>
        <taxon>Cryptotermes</taxon>
    </lineage>
</organism>
<comment type="subcellular location">
    <subcellularLocation>
        <location evidence="1">Membrane</location>
        <topology evidence="1">Lipid-anchor</topology>
        <topology evidence="1">GPI-anchor</topology>
    </subcellularLocation>
</comment>
<evidence type="ECO:0000256" key="3">
    <source>
        <dbReference type="ARBA" id="ARBA00022692"/>
    </source>
</evidence>
<name>A0A2J7QW68_9NEOP</name>
<comment type="caution">
    <text evidence="9">The sequence shown here is derived from an EMBL/GenBank/DDBJ whole genome shotgun (WGS) entry which is preliminary data.</text>
</comment>
<dbReference type="GO" id="GO:0032222">
    <property type="term" value="P:regulation of synaptic transmission, cholinergic"/>
    <property type="evidence" value="ECO:0007669"/>
    <property type="project" value="InterPro"/>
</dbReference>
<evidence type="ECO:0000256" key="2">
    <source>
        <dbReference type="ARBA" id="ARBA00022622"/>
    </source>
</evidence>
<dbReference type="Pfam" id="PF17064">
    <property type="entry name" value="QVR"/>
    <property type="match status" value="1"/>
</dbReference>
<dbReference type="InterPro" id="IPR031424">
    <property type="entry name" value="QVR-like"/>
</dbReference>
<keyword evidence="3" id="KW-0812">Transmembrane</keyword>
<evidence type="ECO:0000256" key="4">
    <source>
        <dbReference type="ARBA" id="ARBA00022729"/>
    </source>
</evidence>
<accession>A0A2J7QW68</accession>
<dbReference type="OrthoDB" id="6582325at2759"/>
<gene>
    <name evidence="9" type="ORF">B7P43_G04331</name>
</gene>
<evidence type="ECO:0000256" key="1">
    <source>
        <dbReference type="ARBA" id="ARBA00004589"/>
    </source>
</evidence>
<keyword evidence="10" id="KW-1185">Reference proteome</keyword>
<dbReference type="GO" id="GO:0098552">
    <property type="term" value="C:side of membrane"/>
    <property type="evidence" value="ECO:0007669"/>
    <property type="project" value="UniProtKB-KW"/>
</dbReference>
<evidence type="ECO:0000313" key="10">
    <source>
        <dbReference type="Proteomes" id="UP000235965"/>
    </source>
</evidence>
<proteinExistence type="predicted"/>
<dbReference type="PANTHER" id="PTHR33562:SF2">
    <property type="entry name" value="PROTEIN QUIVER"/>
    <property type="match status" value="1"/>
</dbReference>
<keyword evidence="2" id="KW-0336">GPI-anchor</keyword>
<evidence type="ECO:0000256" key="5">
    <source>
        <dbReference type="ARBA" id="ARBA00022989"/>
    </source>
</evidence>
<evidence type="ECO:0000313" key="9">
    <source>
        <dbReference type="EMBL" id="PNF32829.1"/>
    </source>
</evidence>
<sequence>GESIHCYTCNSRTNPKCADPVDKNGLEPMQCTKSTLEEASETVRKGIENLGNLLGFQGIPEGSDLKLACQKLALSDHSGNRVTFRSCSVARSESVDPCAMTDSMSNLLKGQGKVEFCETCETDLCNGSSHHSVTIMSALLVPCFAIFISRWVGV</sequence>
<keyword evidence="7" id="KW-0325">Glycoprotein</keyword>
<keyword evidence="4" id="KW-0732">Signal</keyword>
<keyword evidence="5" id="KW-1133">Transmembrane helix</keyword>
<protein>
    <submittedName>
        <fullName evidence="9">Uncharacterized protein</fullName>
    </submittedName>
</protein>
<dbReference type="EMBL" id="NEVH01009767">
    <property type="protein sequence ID" value="PNF32829.1"/>
    <property type="molecule type" value="Genomic_DNA"/>
</dbReference>
<reference evidence="9 10" key="1">
    <citation type="submission" date="2017-12" db="EMBL/GenBank/DDBJ databases">
        <title>Hemimetabolous genomes reveal molecular basis of termite eusociality.</title>
        <authorList>
            <person name="Harrison M.C."/>
            <person name="Jongepier E."/>
            <person name="Robertson H.M."/>
            <person name="Arning N."/>
            <person name="Bitard-Feildel T."/>
            <person name="Chao H."/>
            <person name="Childers C.P."/>
            <person name="Dinh H."/>
            <person name="Doddapaneni H."/>
            <person name="Dugan S."/>
            <person name="Gowin J."/>
            <person name="Greiner C."/>
            <person name="Han Y."/>
            <person name="Hu H."/>
            <person name="Hughes D.S.T."/>
            <person name="Huylmans A.-K."/>
            <person name="Kemena C."/>
            <person name="Kremer L.P.M."/>
            <person name="Lee S.L."/>
            <person name="Lopez-Ezquerra A."/>
            <person name="Mallet L."/>
            <person name="Monroy-Kuhn J.M."/>
            <person name="Moser A."/>
            <person name="Murali S.C."/>
            <person name="Muzny D.M."/>
            <person name="Otani S."/>
            <person name="Piulachs M.-D."/>
            <person name="Poelchau M."/>
            <person name="Qu J."/>
            <person name="Schaub F."/>
            <person name="Wada-Katsumata A."/>
            <person name="Worley K.C."/>
            <person name="Xie Q."/>
            <person name="Ylla G."/>
            <person name="Poulsen M."/>
            <person name="Gibbs R.A."/>
            <person name="Schal C."/>
            <person name="Richards S."/>
            <person name="Belles X."/>
            <person name="Korb J."/>
            <person name="Bornberg-Bauer E."/>
        </authorList>
    </citation>
    <scope>NUCLEOTIDE SEQUENCE [LARGE SCALE GENOMIC DNA]</scope>
    <source>
        <tissue evidence="9">Whole body</tissue>
    </source>
</reference>
<evidence type="ECO:0000256" key="8">
    <source>
        <dbReference type="ARBA" id="ARBA00023288"/>
    </source>
</evidence>
<evidence type="ECO:0000256" key="6">
    <source>
        <dbReference type="ARBA" id="ARBA00023136"/>
    </source>
</evidence>
<dbReference type="AlphaFoldDB" id="A0A2J7QW68"/>
<dbReference type="InParanoid" id="A0A2J7QW68"/>
<keyword evidence="6" id="KW-0472">Membrane</keyword>
<keyword evidence="8" id="KW-0449">Lipoprotein</keyword>
<feature type="non-terminal residue" evidence="9">
    <location>
        <position position="1"/>
    </location>
</feature>
<evidence type="ECO:0000256" key="7">
    <source>
        <dbReference type="ARBA" id="ARBA00023180"/>
    </source>
</evidence>
<dbReference type="Proteomes" id="UP000235965">
    <property type="component" value="Unassembled WGS sequence"/>
</dbReference>
<dbReference type="InterPro" id="IPR050975">
    <property type="entry name" value="Sleep_regulator"/>
</dbReference>
<dbReference type="GO" id="GO:0030431">
    <property type="term" value="P:sleep"/>
    <property type="evidence" value="ECO:0007669"/>
    <property type="project" value="InterPro"/>
</dbReference>
<dbReference type="PANTHER" id="PTHR33562">
    <property type="entry name" value="ATILLA, ISOFORM B-RELATED-RELATED"/>
    <property type="match status" value="1"/>
</dbReference>